<organism evidence="6 7">
    <name type="scientific">Pseudomonas knackmussii (strain DSM 6978 / CCUG 54928 / LMG 23759 / B13)</name>
    <dbReference type="NCBI Taxonomy" id="1301098"/>
    <lineage>
        <taxon>Bacteria</taxon>
        <taxon>Pseudomonadati</taxon>
        <taxon>Pseudomonadota</taxon>
        <taxon>Gammaproteobacteria</taxon>
        <taxon>Pseudomonadales</taxon>
        <taxon>Pseudomonadaceae</taxon>
        <taxon>Pseudomonas</taxon>
    </lineage>
</organism>
<keyword evidence="1" id="KW-0805">Transcription regulation</keyword>
<dbReference type="HOGENOM" id="CLU_069356_23_1_6"/>
<dbReference type="STRING" id="1301098.PKB_2284"/>
<evidence type="ECO:0000256" key="1">
    <source>
        <dbReference type="ARBA" id="ARBA00023015"/>
    </source>
</evidence>
<dbReference type="InterPro" id="IPR001647">
    <property type="entry name" value="HTH_TetR"/>
</dbReference>
<dbReference type="SUPFAM" id="SSF48498">
    <property type="entry name" value="Tetracyclin repressor-like, C-terminal domain"/>
    <property type="match status" value="1"/>
</dbReference>
<dbReference type="PATRIC" id="fig|1301098.3.peg.2283"/>
<dbReference type="KEGG" id="pkc:PKB_2284"/>
<protein>
    <submittedName>
        <fullName evidence="6">TetR family transcriptional regulator</fullName>
    </submittedName>
</protein>
<evidence type="ECO:0000313" key="7">
    <source>
        <dbReference type="Proteomes" id="UP000025241"/>
    </source>
</evidence>
<dbReference type="Pfam" id="PF00440">
    <property type="entry name" value="TetR_N"/>
    <property type="match status" value="1"/>
</dbReference>
<sequence>MEETRQRLINAALELFLSQGLHVTGVAAIAARARVTKMTLYGHFPSKDSLIVACLEERDRLWRARVEQLRDDLPDPLEALLAFFDLYQGYVERDSHRGCLFVNSAAEFSSMSHPVFRAVERHKEGVREQLAALARQAKFNAPRQIAESLFLLLEGSFVSAARGDSTAVFDTARQMARQWLQSQPHEEQRT</sequence>
<dbReference type="SUPFAM" id="SSF46689">
    <property type="entry name" value="Homeodomain-like"/>
    <property type="match status" value="1"/>
</dbReference>
<dbReference type="EMBL" id="HG322950">
    <property type="protein sequence ID" value="CDF83631.1"/>
    <property type="molecule type" value="Genomic_DNA"/>
</dbReference>
<dbReference type="OrthoDB" id="116240at2"/>
<dbReference type="Gene3D" id="1.10.357.10">
    <property type="entry name" value="Tetracycline Repressor, domain 2"/>
    <property type="match status" value="1"/>
</dbReference>
<gene>
    <name evidence="6" type="ORF">PKB_2284</name>
</gene>
<dbReference type="GO" id="GO:0003677">
    <property type="term" value="F:DNA binding"/>
    <property type="evidence" value="ECO:0007669"/>
    <property type="project" value="UniProtKB-UniRule"/>
</dbReference>
<evidence type="ECO:0000313" key="6">
    <source>
        <dbReference type="EMBL" id="CDF83631.1"/>
    </source>
</evidence>
<dbReference type="PRINTS" id="PR00455">
    <property type="entry name" value="HTHTETR"/>
</dbReference>
<evidence type="ECO:0000256" key="4">
    <source>
        <dbReference type="PROSITE-ProRule" id="PRU00335"/>
    </source>
</evidence>
<keyword evidence="3" id="KW-0804">Transcription</keyword>
<proteinExistence type="predicted"/>
<feature type="DNA-binding region" description="H-T-H motif" evidence="4">
    <location>
        <begin position="25"/>
        <end position="44"/>
    </location>
</feature>
<keyword evidence="7" id="KW-1185">Reference proteome</keyword>
<accession>A0A024HFJ4</accession>
<dbReference type="Pfam" id="PF16925">
    <property type="entry name" value="TetR_C_13"/>
    <property type="match status" value="1"/>
</dbReference>
<feature type="domain" description="HTH tetR-type" evidence="5">
    <location>
        <begin position="2"/>
        <end position="62"/>
    </location>
</feature>
<dbReference type="Proteomes" id="UP000025241">
    <property type="component" value="Chromosome I"/>
</dbReference>
<dbReference type="PANTHER" id="PTHR47506:SF1">
    <property type="entry name" value="HTH-TYPE TRANSCRIPTIONAL REGULATOR YJDC"/>
    <property type="match status" value="1"/>
</dbReference>
<dbReference type="AlphaFoldDB" id="A0A024HFJ4"/>
<name>A0A024HFJ4_PSEKB</name>
<dbReference type="RefSeq" id="WP_043251759.1">
    <property type="nucleotide sequence ID" value="NZ_HG322950.1"/>
</dbReference>
<dbReference type="PANTHER" id="PTHR47506">
    <property type="entry name" value="TRANSCRIPTIONAL REGULATORY PROTEIN"/>
    <property type="match status" value="1"/>
</dbReference>
<reference evidence="6 7" key="1">
    <citation type="submission" date="2013-03" db="EMBL/GenBank/DDBJ databases">
        <authorList>
            <person name="Linke B."/>
        </authorList>
    </citation>
    <scope>NUCLEOTIDE SEQUENCE [LARGE SCALE GENOMIC DNA]</scope>
    <source>
        <strain evidence="6 7">B13</strain>
    </source>
</reference>
<evidence type="ECO:0000259" key="5">
    <source>
        <dbReference type="PROSITE" id="PS50977"/>
    </source>
</evidence>
<dbReference type="eggNOG" id="COG1309">
    <property type="taxonomic scope" value="Bacteria"/>
</dbReference>
<evidence type="ECO:0000256" key="3">
    <source>
        <dbReference type="ARBA" id="ARBA00023163"/>
    </source>
</evidence>
<dbReference type="PROSITE" id="PS50977">
    <property type="entry name" value="HTH_TETR_2"/>
    <property type="match status" value="1"/>
</dbReference>
<dbReference type="InterPro" id="IPR011075">
    <property type="entry name" value="TetR_C"/>
</dbReference>
<evidence type="ECO:0000256" key="2">
    <source>
        <dbReference type="ARBA" id="ARBA00023125"/>
    </source>
</evidence>
<reference evidence="6 7" key="2">
    <citation type="submission" date="2014-05" db="EMBL/GenBank/DDBJ databases">
        <title>Genome sequence of the 3-chlorobenzoate degrading bacterium Pseudomonas knackmussii B13 shows multiple evidence for horizontal gene transfer.</title>
        <authorList>
            <person name="Miyazaki R."/>
            <person name="Bertelli C."/>
            <person name="Falquet L."/>
            <person name="Robinson-Rechavi M."/>
            <person name="Gharib W."/>
            <person name="Roy S."/>
            <person name="Van der Meer J.R."/>
        </authorList>
    </citation>
    <scope>NUCLEOTIDE SEQUENCE [LARGE SCALE GENOMIC DNA]</scope>
    <source>
        <strain evidence="6 7">B13</strain>
    </source>
</reference>
<dbReference type="InterPro" id="IPR009057">
    <property type="entry name" value="Homeodomain-like_sf"/>
</dbReference>
<dbReference type="InterPro" id="IPR036271">
    <property type="entry name" value="Tet_transcr_reg_TetR-rel_C_sf"/>
</dbReference>
<keyword evidence="2 4" id="KW-0238">DNA-binding</keyword>